<sequence length="345" mass="36170">MPGTCAEGIWRALGERGALRELYRDSGSRVRVDLTRARELMLEVDARCSLGVALGVCVQISSALPALLDAGSGEVARAVAESALRGEAVVALAATDDAAAGSDLTALGTSVRIDGDRVVVDGGKRWITNATRADHFLVLARHRPGEHFTSFTTVLVPANAPGVSTEAATTRLFDGSGIGSVRLDQVRLDAAHLVGRPGQGLARFAHGMIAERLVGGAWAAALLRRVLVETYRHLAGARRGGAPLWDDEVVRRRFARCVLVQRRLDALCRTAEDAAHAMVVKASAAEAVDEVLAECAALRGAEAFGTGGLHELRAAAAMWGVAGGTTDTMLGGIAAHTRQLLEPLP</sequence>
<evidence type="ECO:0000256" key="6">
    <source>
        <dbReference type="RuleBase" id="RU362125"/>
    </source>
</evidence>
<dbReference type="SUPFAM" id="SSF47203">
    <property type="entry name" value="Acyl-CoA dehydrogenase C-terminal domain-like"/>
    <property type="match status" value="1"/>
</dbReference>
<keyword evidence="5 6" id="KW-0560">Oxidoreductase</keyword>
<dbReference type="GO" id="GO:0050660">
    <property type="term" value="F:flavin adenine dinucleotide binding"/>
    <property type="evidence" value="ECO:0007669"/>
    <property type="project" value="InterPro"/>
</dbReference>
<dbReference type="InterPro" id="IPR046373">
    <property type="entry name" value="Acyl-CoA_Oxase/DH_mid-dom_sf"/>
</dbReference>
<evidence type="ECO:0000313" key="10">
    <source>
        <dbReference type="Proteomes" id="UP000639606"/>
    </source>
</evidence>
<accession>A0A918ASM6</accession>
<dbReference type="GO" id="GO:0003995">
    <property type="term" value="F:acyl-CoA dehydrogenase activity"/>
    <property type="evidence" value="ECO:0007669"/>
    <property type="project" value="TreeGrafter"/>
</dbReference>
<dbReference type="Gene3D" id="2.40.110.10">
    <property type="entry name" value="Butyryl-CoA Dehydrogenase, subunit A, domain 2"/>
    <property type="match status" value="1"/>
</dbReference>
<dbReference type="GO" id="GO:0033539">
    <property type="term" value="P:fatty acid beta-oxidation using acyl-CoA dehydrogenase"/>
    <property type="evidence" value="ECO:0007669"/>
    <property type="project" value="TreeGrafter"/>
</dbReference>
<dbReference type="InterPro" id="IPR006091">
    <property type="entry name" value="Acyl-CoA_Oxase/DH_mid-dom"/>
</dbReference>
<dbReference type="Pfam" id="PF00441">
    <property type="entry name" value="Acyl-CoA_dh_1"/>
    <property type="match status" value="1"/>
</dbReference>
<comment type="similarity">
    <text evidence="2 6">Belongs to the acyl-CoA dehydrogenase family.</text>
</comment>
<proteinExistence type="inferred from homology"/>
<keyword evidence="3 6" id="KW-0285">Flavoprotein</keyword>
<keyword evidence="10" id="KW-1185">Reference proteome</keyword>
<comment type="cofactor">
    <cofactor evidence="1 6">
        <name>FAD</name>
        <dbReference type="ChEBI" id="CHEBI:57692"/>
    </cofactor>
</comment>
<gene>
    <name evidence="9" type="ORF">GCM10010185_60580</name>
</gene>
<evidence type="ECO:0000313" key="9">
    <source>
        <dbReference type="EMBL" id="GGP78650.1"/>
    </source>
</evidence>
<evidence type="ECO:0008006" key="11">
    <source>
        <dbReference type="Google" id="ProtNLM"/>
    </source>
</evidence>
<feature type="domain" description="Acyl-CoA dehydrogenase/oxidase C-terminal" evidence="7">
    <location>
        <begin position="198"/>
        <end position="336"/>
    </location>
</feature>
<dbReference type="PANTHER" id="PTHR48083">
    <property type="entry name" value="MEDIUM-CHAIN SPECIFIC ACYL-COA DEHYDROGENASE, MITOCHONDRIAL-RELATED"/>
    <property type="match status" value="1"/>
</dbReference>
<organism evidence="9 10">
    <name type="scientific">Saccharothrix coeruleofusca</name>
    <dbReference type="NCBI Taxonomy" id="33919"/>
    <lineage>
        <taxon>Bacteria</taxon>
        <taxon>Bacillati</taxon>
        <taxon>Actinomycetota</taxon>
        <taxon>Actinomycetes</taxon>
        <taxon>Pseudonocardiales</taxon>
        <taxon>Pseudonocardiaceae</taxon>
        <taxon>Saccharothrix</taxon>
    </lineage>
</organism>
<evidence type="ECO:0000256" key="4">
    <source>
        <dbReference type="ARBA" id="ARBA00022827"/>
    </source>
</evidence>
<dbReference type="InterPro" id="IPR009075">
    <property type="entry name" value="AcylCo_DH/oxidase_C"/>
</dbReference>
<keyword evidence="4 6" id="KW-0274">FAD</keyword>
<dbReference type="PANTHER" id="PTHR48083:SF2">
    <property type="entry name" value="MEDIUM-CHAIN SPECIFIC ACYL-COA DEHYDROGENASE, MITOCHONDRIAL"/>
    <property type="match status" value="1"/>
</dbReference>
<name>A0A918ASM6_9PSEU</name>
<feature type="domain" description="Acyl-CoA oxidase/dehydrogenase middle" evidence="8">
    <location>
        <begin position="91"/>
        <end position="182"/>
    </location>
</feature>
<dbReference type="Gene3D" id="1.10.540.10">
    <property type="entry name" value="Acyl-CoA dehydrogenase/oxidase, N-terminal domain"/>
    <property type="match status" value="1"/>
</dbReference>
<dbReference type="CDD" id="cd00567">
    <property type="entry name" value="ACAD"/>
    <property type="match status" value="1"/>
</dbReference>
<dbReference type="InterPro" id="IPR037069">
    <property type="entry name" value="AcylCoA_DH/ox_N_sf"/>
</dbReference>
<dbReference type="InterPro" id="IPR036250">
    <property type="entry name" value="AcylCo_DH-like_C"/>
</dbReference>
<evidence type="ECO:0000256" key="2">
    <source>
        <dbReference type="ARBA" id="ARBA00009347"/>
    </source>
</evidence>
<dbReference type="InterPro" id="IPR050741">
    <property type="entry name" value="Acyl-CoA_dehydrogenase"/>
</dbReference>
<dbReference type="GO" id="GO:0005737">
    <property type="term" value="C:cytoplasm"/>
    <property type="evidence" value="ECO:0007669"/>
    <property type="project" value="TreeGrafter"/>
</dbReference>
<reference evidence="9" key="1">
    <citation type="journal article" date="2014" name="Int. J. Syst. Evol. Microbiol.">
        <title>Complete genome sequence of Corynebacterium casei LMG S-19264T (=DSM 44701T), isolated from a smear-ripened cheese.</title>
        <authorList>
            <consortium name="US DOE Joint Genome Institute (JGI-PGF)"/>
            <person name="Walter F."/>
            <person name="Albersmeier A."/>
            <person name="Kalinowski J."/>
            <person name="Ruckert C."/>
        </authorList>
    </citation>
    <scope>NUCLEOTIDE SEQUENCE</scope>
    <source>
        <strain evidence="9">JCM 3313</strain>
    </source>
</reference>
<evidence type="ECO:0000256" key="5">
    <source>
        <dbReference type="ARBA" id="ARBA00023002"/>
    </source>
</evidence>
<dbReference type="Proteomes" id="UP000639606">
    <property type="component" value="Unassembled WGS sequence"/>
</dbReference>
<dbReference type="InterPro" id="IPR009100">
    <property type="entry name" value="AcylCoA_DH/oxidase_NM_dom_sf"/>
</dbReference>
<comment type="caution">
    <text evidence="9">The sequence shown here is derived from an EMBL/GenBank/DDBJ whole genome shotgun (WGS) entry which is preliminary data.</text>
</comment>
<evidence type="ECO:0000256" key="1">
    <source>
        <dbReference type="ARBA" id="ARBA00001974"/>
    </source>
</evidence>
<dbReference type="Pfam" id="PF02770">
    <property type="entry name" value="Acyl-CoA_dh_M"/>
    <property type="match status" value="1"/>
</dbReference>
<dbReference type="SUPFAM" id="SSF56645">
    <property type="entry name" value="Acyl-CoA dehydrogenase NM domain-like"/>
    <property type="match status" value="1"/>
</dbReference>
<dbReference type="EMBL" id="BMRG01000018">
    <property type="protein sequence ID" value="GGP78650.1"/>
    <property type="molecule type" value="Genomic_DNA"/>
</dbReference>
<dbReference type="Gene3D" id="1.20.140.10">
    <property type="entry name" value="Butyryl-CoA Dehydrogenase, subunit A, domain 3"/>
    <property type="match status" value="1"/>
</dbReference>
<dbReference type="AlphaFoldDB" id="A0A918ASM6"/>
<evidence type="ECO:0000259" key="7">
    <source>
        <dbReference type="Pfam" id="PF00441"/>
    </source>
</evidence>
<evidence type="ECO:0000259" key="8">
    <source>
        <dbReference type="Pfam" id="PF02770"/>
    </source>
</evidence>
<protein>
    <recommendedName>
        <fullName evidence="11">Citronellyl-CoA dehydrogenase</fullName>
    </recommendedName>
</protein>
<evidence type="ECO:0000256" key="3">
    <source>
        <dbReference type="ARBA" id="ARBA00022630"/>
    </source>
</evidence>
<reference evidence="9" key="2">
    <citation type="submission" date="2020-09" db="EMBL/GenBank/DDBJ databases">
        <authorList>
            <person name="Sun Q."/>
            <person name="Ohkuma M."/>
        </authorList>
    </citation>
    <scope>NUCLEOTIDE SEQUENCE</scope>
    <source>
        <strain evidence="9">JCM 3313</strain>
    </source>
</reference>
<dbReference type="RefSeq" id="WP_229796229.1">
    <property type="nucleotide sequence ID" value="NZ_BMRG01000018.1"/>
</dbReference>